<dbReference type="NCBIfam" id="TIGR01549">
    <property type="entry name" value="HAD-SF-IA-v1"/>
    <property type="match status" value="1"/>
</dbReference>
<dbReference type="PANTHER" id="PTHR42891">
    <property type="entry name" value="D-GLYCERO-BETA-D-MANNO-HEPTOSE-1,7-BISPHOSPHATE 7-PHOSPHATASE"/>
    <property type="match status" value="1"/>
</dbReference>
<dbReference type="Pfam" id="PF00702">
    <property type="entry name" value="Hydrolase"/>
    <property type="match status" value="1"/>
</dbReference>
<evidence type="ECO:0000256" key="4">
    <source>
        <dbReference type="ARBA" id="ARBA00022801"/>
    </source>
</evidence>
<proteinExistence type="inferred from homology"/>
<dbReference type="PANTHER" id="PTHR42891:SF1">
    <property type="entry name" value="D-GLYCERO-BETA-D-MANNO-HEPTOSE-1,7-BISPHOSPHATE 7-PHOSPHATASE"/>
    <property type="match status" value="1"/>
</dbReference>
<dbReference type="InterPro" id="IPR036412">
    <property type="entry name" value="HAD-like_sf"/>
</dbReference>
<keyword evidence="2 7" id="KW-0963">Cytoplasm</keyword>
<dbReference type="Proteomes" id="UP000618931">
    <property type="component" value="Unassembled WGS sequence"/>
</dbReference>
<dbReference type="NCBIfam" id="TIGR01656">
    <property type="entry name" value="Histidinol-ppas"/>
    <property type="match status" value="1"/>
</dbReference>
<sequence length="170" mass="18271">MTTKNKAVFLDRDGVLNEEIGTYVWQLDNFIICPGVPESLARLKAAGYHLIVVTNQAGIAKGLYTAAEVRACHAKVQAACDNALDALYFSDAHPSVSESILRKPNSGMLEKAIARFNLDAAQCWIVGDRLRDMEAGAAVGVRGILVGEEEVEFAPRVANLQAATDVILNG</sequence>
<accession>A0ABS0IBH6</accession>
<evidence type="ECO:0000256" key="3">
    <source>
        <dbReference type="ARBA" id="ARBA00022723"/>
    </source>
</evidence>
<keyword evidence="3" id="KW-0479">Metal-binding</keyword>
<evidence type="ECO:0000256" key="5">
    <source>
        <dbReference type="ARBA" id="ARBA00023277"/>
    </source>
</evidence>
<name>A0ABS0IBH6_9BACT</name>
<dbReference type="GO" id="GO:0016787">
    <property type="term" value="F:hydrolase activity"/>
    <property type="evidence" value="ECO:0007669"/>
    <property type="project" value="UniProtKB-KW"/>
</dbReference>
<dbReference type="EMBL" id="JADQDM010000028">
    <property type="protein sequence ID" value="MBF9224321.1"/>
    <property type="molecule type" value="Genomic_DNA"/>
</dbReference>
<gene>
    <name evidence="8" type="ORF">I2H31_24680</name>
</gene>
<organism evidence="8 9">
    <name type="scientific">Hymenobacter ruricola</name>
    <dbReference type="NCBI Taxonomy" id="2791023"/>
    <lineage>
        <taxon>Bacteria</taxon>
        <taxon>Pseudomonadati</taxon>
        <taxon>Bacteroidota</taxon>
        <taxon>Cytophagia</taxon>
        <taxon>Cytophagales</taxon>
        <taxon>Hymenobacteraceae</taxon>
        <taxon>Hymenobacter</taxon>
    </lineage>
</organism>
<keyword evidence="5 7" id="KW-0119">Carbohydrate metabolism</keyword>
<dbReference type="InterPro" id="IPR023214">
    <property type="entry name" value="HAD_sf"/>
</dbReference>
<evidence type="ECO:0000256" key="1">
    <source>
        <dbReference type="ARBA" id="ARBA00004496"/>
    </source>
</evidence>
<evidence type="ECO:0000256" key="6">
    <source>
        <dbReference type="ARBA" id="ARBA00031828"/>
    </source>
</evidence>
<comment type="subcellular location">
    <subcellularLocation>
        <location evidence="1 7">Cytoplasm</location>
    </subcellularLocation>
</comment>
<evidence type="ECO:0000313" key="8">
    <source>
        <dbReference type="EMBL" id="MBF9224321.1"/>
    </source>
</evidence>
<evidence type="ECO:0000313" key="9">
    <source>
        <dbReference type="Proteomes" id="UP000618931"/>
    </source>
</evidence>
<dbReference type="RefSeq" id="WP_196295740.1">
    <property type="nucleotide sequence ID" value="NZ_JADQDM010000028.1"/>
</dbReference>
<keyword evidence="9" id="KW-1185">Reference proteome</keyword>
<dbReference type="Gene3D" id="3.40.50.1000">
    <property type="entry name" value="HAD superfamily/HAD-like"/>
    <property type="match status" value="1"/>
</dbReference>
<reference evidence="8 9" key="1">
    <citation type="submission" date="2020-11" db="EMBL/GenBank/DDBJ databases">
        <authorList>
            <person name="Kim M.K."/>
        </authorList>
    </citation>
    <scope>NUCLEOTIDE SEQUENCE [LARGE SCALE GENOMIC DNA]</scope>
    <source>
        <strain evidence="8 9">BT662</strain>
    </source>
</reference>
<keyword evidence="4 7" id="KW-0378">Hydrolase</keyword>
<dbReference type="EC" id="3.1.3.-" evidence="7"/>
<comment type="similarity">
    <text evidence="7">Belongs to the gmhB family.</text>
</comment>
<evidence type="ECO:0000256" key="7">
    <source>
        <dbReference type="PIRNR" id="PIRNR004682"/>
    </source>
</evidence>
<dbReference type="NCBIfam" id="TIGR01662">
    <property type="entry name" value="HAD-SF-IIIA"/>
    <property type="match status" value="1"/>
</dbReference>
<comment type="caution">
    <text evidence="8">The sequence shown here is derived from an EMBL/GenBank/DDBJ whole genome shotgun (WGS) entry which is preliminary data.</text>
</comment>
<evidence type="ECO:0000256" key="2">
    <source>
        <dbReference type="ARBA" id="ARBA00022490"/>
    </source>
</evidence>
<dbReference type="InterPro" id="IPR006549">
    <property type="entry name" value="HAD-SF_hydro_IIIA"/>
</dbReference>
<dbReference type="PIRSF" id="PIRSF004682">
    <property type="entry name" value="GmhB"/>
    <property type="match status" value="1"/>
</dbReference>
<protein>
    <recommendedName>
        <fullName evidence="6 7">D,D-heptose 1,7-bisphosphate phosphatase</fullName>
        <ecNumber evidence="7">3.1.3.-</ecNumber>
    </recommendedName>
</protein>
<dbReference type="InterPro" id="IPR006543">
    <property type="entry name" value="Histidinol-phos"/>
</dbReference>
<dbReference type="InterPro" id="IPR006439">
    <property type="entry name" value="HAD-SF_hydro_IA"/>
</dbReference>
<dbReference type="CDD" id="cd07503">
    <property type="entry name" value="HAD_HisB-N"/>
    <property type="match status" value="1"/>
</dbReference>
<dbReference type="InterPro" id="IPR004446">
    <property type="entry name" value="Heptose_bisP_phosphatase"/>
</dbReference>
<dbReference type="SUPFAM" id="SSF56784">
    <property type="entry name" value="HAD-like"/>
    <property type="match status" value="1"/>
</dbReference>